<organism evidence="4 5">
    <name type="scientific">Microdochium trichocladiopsis</name>
    <dbReference type="NCBI Taxonomy" id="1682393"/>
    <lineage>
        <taxon>Eukaryota</taxon>
        <taxon>Fungi</taxon>
        <taxon>Dikarya</taxon>
        <taxon>Ascomycota</taxon>
        <taxon>Pezizomycotina</taxon>
        <taxon>Sordariomycetes</taxon>
        <taxon>Xylariomycetidae</taxon>
        <taxon>Xylariales</taxon>
        <taxon>Microdochiaceae</taxon>
        <taxon>Microdochium</taxon>
    </lineage>
</organism>
<dbReference type="SMART" id="SM00355">
    <property type="entry name" value="ZnF_C2H2"/>
    <property type="match status" value="2"/>
</dbReference>
<dbReference type="AlphaFoldDB" id="A0A9P8XTH8"/>
<gene>
    <name evidence="4" type="ORF">B0I36DRAFT_355257</name>
</gene>
<feature type="region of interest" description="Disordered" evidence="2">
    <location>
        <begin position="105"/>
        <end position="171"/>
    </location>
</feature>
<dbReference type="GO" id="GO:0008270">
    <property type="term" value="F:zinc ion binding"/>
    <property type="evidence" value="ECO:0007669"/>
    <property type="project" value="UniProtKB-KW"/>
</dbReference>
<feature type="compositionally biased region" description="Polar residues" evidence="2">
    <location>
        <begin position="149"/>
        <end position="164"/>
    </location>
</feature>
<dbReference type="EMBL" id="JAGTJQ010000012">
    <property type="protein sequence ID" value="KAH7016470.1"/>
    <property type="molecule type" value="Genomic_DNA"/>
</dbReference>
<evidence type="ECO:0000313" key="4">
    <source>
        <dbReference type="EMBL" id="KAH7016470.1"/>
    </source>
</evidence>
<keyword evidence="1" id="KW-0479">Metal-binding</keyword>
<feature type="domain" description="C2H2-type" evidence="3">
    <location>
        <begin position="87"/>
        <end position="116"/>
    </location>
</feature>
<dbReference type="PROSITE" id="PS50157">
    <property type="entry name" value="ZINC_FINGER_C2H2_2"/>
    <property type="match status" value="1"/>
</dbReference>
<dbReference type="OrthoDB" id="6429687at2759"/>
<sequence length="351" mass="39028">MPEKHGSQQAEGNNDSVSLDGSGLACAFRCFRHNDIKDKAEQYQHHQDHLQQKLPHSCSWPTCAHSYCSKGRVNSHIVVDHVRAHPHLCNYKCGKRFKTFESLRRHEKTRHAERVATSGAYTSSDPRPGRWRHHLSSSTPSRHELSRSPLDSPTCTSQASSPVSDHQETPAHTLKSPIAAIAQAHPLSHRVISMDDAASASQALVNSTIQRETNGHQSYCAAMNYLDRHPVTRFTEENFQAKILQVLSAAGLPPSWDDPREWAVQTAISLRKALDEAEAAVKKHVAATDALMREMQQTQSVLRLCAYSCDSLPGVLQALERCAQVEALAKEVNLAFQARFFHISCLLIVPA</sequence>
<accession>A0A9P8XTH8</accession>
<keyword evidence="5" id="KW-1185">Reference proteome</keyword>
<dbReference type="GeneID" id="70186967"/>
<protein>
    <recommendedName>
        <fullName evidence="3">C2H2-type domain-containing protein</fullName>
    </recommendedName>
</protein>
<proteinExistence type="predicted"/>
<evidence type="ECO:0000259" key="3">
    <source>
        <dbReference type="PROSITE" id="PS50157"/>
    </source>
</evidence>
<dbReference type="Gene3D" id="3.30.160.60">
    <property type="entry name" value="Classic Zinc Finger"/>
    <property type="match status" value="1"/>
</dbReference>
<keyword evidence="1" id="KW-0862">Zinc</keyword>
<dbReference type="InterPro" id="IPR013087">
    <property type="entry name" value="Znf_C2H2_type"/>
</dbReference>
<keyword evidence="1" id="KW-0863">Zinc-finger</keyword>
<reference evidence="4" key="1">
    <citation type="journal article" date="2021" name="Nat. Commun.">
        <title>Genetic determinants of endophytism in the Arabidopsis root mycobiome.</title>
        <authorList>
            <person name="Mesny F."/>
            <person name="Miyauchi S."/>
            <person name="Thiergart T."/>
            <person name="Pickel B."/>
            <person name="Atanasova L."/>
            <person name="Karlsson M."/>
            <person name="Huettel B."/>
            <person name="Barry K.W."/>
            <person name="Haridas S."/>
            <person name="Chen C."/>
            <person name="Bauer D."/>
            <person name="Andreopoulos W."/>
            <person name="Pangilinan J."/>
            <person name="LaButti K."/>
            <person name="Riley R."/>
            <person name="Lipzen A."/>
            <person name="Clum A."/>
            <person name="Drula E."/>
            <person name="Henrissat B."/>
            <person name="Kohler A."/>
            <person name="Grigoriev I.V."/>
            <person name="Martin F.M."/>
            <person name="Hacquard S."/>
        </authorList>
    </citation>
    <scope>NUCLEOTIDE SEQUENCE</scope>
    <source>
        <strain evidence="4">MPI-CAGE-CH-0230</strain>
    </source>
</reference>
<feature type="compositionally biased region" description="Basic and acidic residues" evidence="2">
    <location>
        <begin position="105"/>
        <end position="114"/>
    </location>
</feature>
<dbReference type="RefSeq" id="XP_046006094.1">
    <property type="nucleotide sequence ID" value="XM_046157421.1"/>
</dbReference>
<evidence type="ECO:0000256" key="2">
    <source>
        <dbReference type="SAM" id="MobiDB-lite"/>
    </source>
</evidence>
<dbReference type="PROSITE" id="PS00028">
    <property type="entry name" value="ZINC_FINGER_C2H2_1"/>
    <property type="match status" value="1"/>
</dbReference>
<dbReference type="Proteomes" id="UP000756346">
    <property type="component" value="Unassembled WGS sequence"/>
</dbReference>
<comment type="caution">
    <text evidence="4">The sequence shown here is derived from an EMBL/GenBank/DDBJ whole genome shotgun (WGS) entry which is preliminary data.</text>
</comment>
<evidence type="ECO:0000256" key="1">
    <source>
        <dbReference type="PROSITE-ProRule" id="PRU00042"/>
    </source>
</evidence>
<name>A0A9P8XTH8_9PEZI</name>
<evidence type="ECO:0000313" key="5">
    <source>
        <dbReference type="Proteomes" id="UP000756346"/>
    </source>
</evidence>